<sequence length="432" mass="45901">MSVAVHRTLRGLMFSALLASCAVAPAIACANNDPSNALVDDGGALDASTAPRDDGSAETPDANDDASEGDVDAHVRTCSLDDVCHTALPPNSYLRDVWSAGDGVVWAVGWNDPLVTATTGTILRWDGATWTVHFKDANRLHAIWGSSANDIWVGGDNGLFHGTGASSATLTWTKVRSEPIVSIWGTSANDIWAVGSMKTWKYFFDGNVLHYSGPTSDGDGWTIDPISSRPIGFRKVWGTSASDVWLGGTEDSGCGDGCWMGAHAVTFRRRPDGHGGYVWSQDALPEFGAVGGGSNFMGGGSITPDDVWLMGNLSTQIRSSYDVVFTGNPKRDGSGDYAWSSATFGTCRGDDSACNGIWFTRAVWGKTPNDVYVAGDFGKLRHWNGTAFSLVRTTIKKIPPTTALYAMWGSSSTDLWIVGDAIALHKTAPTTP</sequence>
<reference evidence="3 4" key="1">
    <citation type="submission" date="2015-08" db="EMBL/GenBank/DDBJ databases">
        <authorList>
            <person name="Babu N.S."/>
            <person name="Beckwith C.J."/>
            <person name="Beseler K.G."/>
            <person name="Brison A."/>
            <person name="Carone J.V."/>
            <person name="Caskin T.P."/>
            <person name="Diamond M."/>
            <person name="Durham M.E."/>
            <person name="Foxe J.M."/>
            <person name="Go M."/>
            <person name="Henderson B.A."/>
            <person name="Jones I.B."/>
            <person name="McGettigan J.A."/>
            <person name="Micheletti S.J."/>
            <person name="Nasrallah M.E."/>
            <person name="Ortiz D."/>
            <person name="Piller C.R."/>
            <person name="Privatt S.R."/>
            <person name="Schneider S.L."/>
            <person name="Sharp S."/>
            <person name="Smith T.C."/>
            <person name="Stanton J.D."/>
            <person name="Ullery H.E."/>
            <person name="Wilson R.J."/>
            <person name="Serrano M.G."/>
            <person name="Buck G."/>
            <person name="Lee V."/>
            <person name="Wang Y."/>
            <person name="Carvalho R."/>
            <person name="Voegtly L."/>
            <person name="Shi R."/>
            <person name="Duckworth R."/>
            <person name="Johnson A."/>
            <person name="Loviza R."/>
            <person name="Walstead R."/>
            <person name="Shah Z."/>
            <person name="Kiflezghi M."/>
            <person name="Wade K."/>
            <person name="Ball S.L."/>
            <person name="Bradley K.W."/>
            <person name="Asai D.J."/>
            <person name="Bowman C.A."/>
            <person name="Russell D.A."/>
            <person name="Pope W.H."/>
            <person name="Jacobs-Sera D."/>
            <person name="Hendrix R.W."/>
            <person name="Hatfull G.F."/>
        </authorList>
    </citation>
    <scope>NUCLEOTIDE SEQUENCE [LARGE SCALE GENOMIC DNA]</scope>
    <source>
        <strain evidence="3 4">DSM 27648</strain>
    </source>
</reference>
<gene>
    <name evidence="3" type="ORF">AKJ09_07738</name>
</gene>
<feature type="region of interest" description="Disordered" evidence="1">
    <location>
        <begin position="40"/>
        <end position="70"/>
    </location>
</feature>
<evidence type="ECO:0000313" key="4">
    <source>
        <dbReference type="Proteomes" id="UP000064967"/>
    </source>
</evidence>
<organism evidence="3 4">
    <name type="scientific">Labilithrix luteola</name>
    <dbReference type="NCBI Taxonomy" id="1391654"/>
    <lineage>
        <taxon>Bacteria</taxon>
        <taxon>Pseudomonadati</taxon>
        <taxon>Myxococcota</taxon>
        <taxon>Polyangia</taxon>
        <taxon>Polyangiales</taxon>
        <taxon>Labilitrichaceae</taxon>
        <taxon>Labilithrix</taxon>
    </lineage>
</organism>
<protein>
    <recommendedName>
        <fullName evidence="5">Type IV fimbrial biogenesis protein PilY1</fullName>
    </recommendedName>
</protein>
<evidence type="ECO:0000256" key="2">
    <source>
        <dbReference type="SAM" id="SignalP"/>
    </source>
</evidence>
<feature type="compositionally biased region" description="Acidic residues" evidence="1">
    <location>
        <begin position="61"/>
        <end position="70"/>
    </location>
</feature>
<dbReference type="AlphaFoldDB" id="A0A0K1Q6N7"/>
<dbReference type="PROSITE" id="PS51257">
    <property type="entry name" value="PROKAR_LIPOPROTEIN"/>
    <property type="match status" value="1"/>
</dbReference>
<dbReference type="OrthoDB" id="8093255at2"/>
<accession>A0A0K1Q6N7</accession>
<dbReference type="EMBL" id="CP012333">
    <property type="protein sequence ID" value="AKV01075.1"/>
    <property type="molecule type" value="Genomic_DNA"/>
</dbReference>
<evidence type="ECO:0008006" key="5">
    <source>
        <dbReference type="Google" id="ProtNLM"/>
    </source>
</evidence>
<dbReference type="KEGG" id="llu:AKJ09_07738"/>
<dbReference type="STRING" id="1391654.AKJ09_07738"/>
<feature type="signal peptide" evidence="2">
    <location>
        <begin position="1"/>
        <end position="30"/>
    </location>
</feature>
<name>A0A0K1Q6N7_9BACT</name>
<feature type="chain" id="PRO_5005466698" description="Type IV fimbrial biogenesis protein PilY1" evidence="2">
    <location>
        <begin position="31"/>
        <end position="432"/>
    </location>
</feature>
<dbReference type="Proteomes" id="UP000064967">
    <property type="component" value="Chromosome"/>
</dbReference>
<keyword evidence="4" id="KW-1185">Reference proteome</keyword>
<dbReference type="RefSeq" id="WP_146652240.1">
    <property type="nucleotide sequence ID" value="NZ_CP012333.1"/>
</dbReference>
<dbReference type="PATRIC" id="fig|1391654.3.peg.7846"/>
<evidence type="ECO:0000256" key="1">
    <source>
        <dbReference type="SAM" id="MobiDB-lite"/>
    </source>
</evidence>
<keyword evidence="2" id="KW-0732">Signal</keyword>
<evidence type="ECO:0000313" key="3">
    <source>
        <dbReference type="EMBL" id="AKV01075.1"/>
    </source>
</evidence>
<proteinExistence type="predicted"/>